<organism evidence="3 4">
    <name type="scientific">Solimicrobium silvestre</name>
    <dbReference type="NCBI Taxonomy" id="2099400"/>
    <lineage>
        <taxon>Bacteria</taxon>
        <taxon>Pseudomonadati</taxon>
        <taxon>Pseudomonadota</taxon>
        <taxon>Betaproteobacteria</taxon>
        <taxon>Burkholderiales</taxon>
        <taxon>Oxalobacteraceae</taxon>
        <taxon>Solimicrobium</taxon>
    </lineage>
</organism>
<dbReference type="Proteomes" id="UP000237839">
    <property type="component" value="Unassembled WGS sequence"/>
</dbReference>
<evidence type="ECO:0000313" key="3">
    <source>
        <dbReference type="EMBL" id="PRC91499.1"/>
    </source>
</evidence>
<sequence length="414" mass="46066">MLNDTVVDAASQEKFKLIGLPTLMTLAFNGGDLAAIGEQLLARIKSDSHDANALMDMAVLFIMRGETKLARSMQTLAIQTKQVFHFPRPALPVKIRALAILGPGDLMANSPFEFLIEDQPIALDMLYITPSLSLPEIIPEHDVLIVAIGESDRNQPLLSYLDTTLNQWPRPVINQPCRISQLSRDAACAQLMNSTDIVMPPAMRITRDALEQCCRPEEFACTLTSQLNGVDYPIIIRPIDSHAGLGLNKIESLSALTGYLVDAPENIFFVSPFIDYRSADGLFRKYRLILINGVAYACHMAISSRWMVHYLNADMLENAGHRAEEAQFMENFNTDFAVRHASAIQAIYTQLGLDYVGIDCAETPDGKLLIFEVDSNMVVHNMDSAEKFPYKKIQMPKLFNAFAQLLAQRCGIIL</sequence>
<keyword evidence="1" id="KW-0547">Nucleotide-binding</keyword>
<dbReference type="GO" id="GO:0046872">
    <property type="term" value="F:metal ion binding"/>
    <property type="evidence" value="ECO:0007669"/>
    <property type="project" value="InterPro"/>
</dbReference>
<protein>
    <submittedName>
        <fullName evidence="3">RimK-like ATP-grasp domain</fullName>
    </submittedName>
</protein>
<dbReference type="PROSITE" id="PS50975">
    <property type="entry name" value="ATP_GRASP"/>
    <property type="match status" value="1"/>
</dbReference>
<dbReference type="InterPro" id="IPR011761">
    <property type="entry name" value="ATP-grasp"/>
</dbReference>
<reference evidence="3 4" key="1">
    <citation type="submission" date="2018-02" db="EMBL/GenBank/DDBJ databases">
        <title>Solimicrobium silvestre gen. nov., sp. nov., isolated from alpine forest soil.</title>
        <authorList>
            <person name="Margesin R."/>
            <person name="Albuquerque L."/>
            <person name="Zhang D.-C."/>
            <person name="Froufe H.J.C."/>
            <person name="Severino R."/>
            <person name="Roxo I."/>
            <person name="Egas C."/>
            <person name="Da Costa M.S."/>
        </authorList>
    </citation>
    <scope>NUCLEOTIDE SEQUENCE [LARGE SCALE GENOMIC DNA]</scope>
    <source>
        <strain evidence="3 4">S20-91</strain>
    </source>
</reference>
<evidence type="ECO:0000313" key="4">
    <source>
        <dbReference type="Proteomes" id="UP000237839"/>
    </source>
</evidence>
<feature type="domain" description="ATP-grasp" evidence="2">
    <location>
        <begin position="189"/>
        <end position="407"/>
    </location>
</feature>
<dbReference type="RefSeq" id="WP_105533525.1">
    <property type="nucleotide sequence ID" value="NZ_PUGF01000022.1"/>
</dbReference>
<keyword evidence="1" id="KW-0067">ATP-binding</keyword>
<dbReference type="SUPFAM" id="SSF56059">
    <property type="entry name" value="Glutathione synthetase ATP-binding domain-like"/>
    <property type="match status" value="1"/>
</dbReference>
<accession>A0A2S9GUV5</accession>
<dbReference type="EMBL" id="PUGF01000022">
    <property type="protein sequence ID" value="PRC91499.1"/>
    <property type="molecule type" value="Genomic_DNA"/>
</dbReference>
<dbReference type="Gene3D" id="3.30.470.20">
    <property type="entry name" value="ATP-grasp fold, B domain"/>
    <property type="match status" value="1"/>
</dbReference>
<keyword evidence="4" id="KW-1185">Reference proteome</keyword>
<proteinExistence type="predicted"/>
<dbReference type="OrthoDB" id="5297883at2"/>
<dbReference type="AlphaFoldDB" id="A0A2S9GUV5"/>
<evidence type="ECO:0000256" key="1">
    <source>
        <dbReference type="PROSITE-ProRule" id="PRU00409"/>
    </source>
</evidence>
<evidence type="ECO:0000259" key="2">
    <source>
        <dbReference type="PROSITE" id="PS50975"/>
    </source>
</evidence>
<dbReference type="GO" id="GO:0005524">
    <property type="term" value="F:ATP binding"/>
    <property type="evidence" value="ECO:0007669"/>
    <property type="project" value="UniProtKB-UniRule"/>
</dbReference>
<gene>
    <name evidence="3" type="ORF">S2091_3777</name>
</gene>
<name>A0A2S9GUV5_9BURK</name>
<comment type="caution">
    <text evidence="3">The sequence shown here is derived from an EMBL/GenBank/DDBJ whole genome shotgun (WGS) entry which is preliminary data.</text>
</comment>